<dbReference type="AlphaFoldDB" id="A0A340Y828"/>
<protein>
    <submittedName>
        <fullName evidence="2">Uncharacterized protein LOC103080372</fullName>
    </submittedName>
</protein>
<dbReference type="RefSeq" id="XP_007469806.1">
    <property type="nucleotide sequence ID" value="XM_007469744.1"/>
</dbReference>
<sequence>MFIDENSQEVPAASRPISEVLIKNLSKLTLNPSTKLPSVLPEYPLQQSGQRLEKGTVPELWVSVLFRDLSEDYSLGNSASALRLCAYEVRVPATWIQVPMWELAGFESRHVGSSPSLRCTVSAGNHEGTVIRDDPNGSQLFWVNLALADHKAHGYPYKASLPCVDKRGTGGRIVIHVSFANSQVTGRGNAPDAREQWGPLGHWWFCNQKTEGTPGQKWLCLEIPST</sequence>
<dbReference type="GO" id="GO:0005634">
    <property type="term" value="C:nucleus"/>
    <property type="evidence" value="ECO:0007669"/>
    <property type="project" value="TreeGrafter"/>
</dbReference>
<dbReference type="KEGG" id="lve:103080372"/>
<keyword evidence="1" id="KW-1185">Reference proteome</keyword>
<dbReference type="InParanoid" id="A0A340Y828"/>
<proteinExistence type="predicted"/>
<dbReference type="PANTHER" id="PTHR31577:SF2">
    <property type="entry name" value="DEVELOPMENTAL PLURIPOTENCY-ASSOCIATED PROTEIN 3"/>
    <property type="match status" value="1"/>
</dbReference>
<dbReference type="GeneID" id="103080372"/>
<organism evidence="1 2">
    <name type="scientific">Lipotes vexillifer</name>
    <name type="common">Yangtze river dolphin</name>
    <dbReference type="NCBI Taxonomy" id="118797"/>
    <lineage>
        <taxon>Eukaryota</taxon>
        <taxon>Metazoa</taxon>
        <taxon>Chordata</taxon>
        <taxon>Craniata</taxon>
        <taxon>Vertebrata</taxon>
        <taxon>Euteleostomi</taxon>
        <taxon>Mammalia</taxon>
        <taxon>Eutheria</taxon>
        <taxon>Laurasiatheria</taxon>
        <taxon>Artiodactyla</taxon>
        <taxon>Whippomorpha</taxon>
        <taxon>Cetacea</taxon>
        <taxon>Odontoceti</taxon>
        <taxon>Lipotidae</taxon>
        <taxon>Lipotes</taxon>
    </lineage>
</organism>
<dbReference type="GO" id="GO:0044726">
    <property type="term" value="P:epigenetic programing of female pronucleus"/>
    <property type="evidence" value="ECO:0007669"/>
    <property type="project" value="TreeGrafter"/>
</dbReference>
<reference evidence="2" key="1">
    <citation type="submission" date="2025-08" db="UniProtKB">
        <authorList>
            <consortium name="RefSeq"/>
        </authorList>
    </citation>
    <scope>IDENTIFICATION</scope>
</reference>
<name>A0A340Y828_LIPVE</name>
<dbReference type="InterPro" id="IPR029096">
    <property type="entry name" value="Dppa3"/>
</dbReference>
<dbReference type="Proteomes" id="UP000265300">
    <property type="component" value="Unplaced"/>
</dbReference>
<dbReference type="Pfam" id="PF15549">
    <property type="entry name" value="PGC7_Stella"/>
    <property type="match status" value="1"/>
</dbReference>
<evidence type="ECO:0000313" key="2">
    <source>
        <dbReference type="RefSeq" id="XP_007469806.1"/>
    </source>
</evidence>
<accession>A0A340Y828</accession>
<dbReference type="PANTHER" id="PTHR31577">
    <property type="entry name" value="DEVELOPMENTAL PLURIPOTENCY-ASSOCIATED PROTEIN 3-RELATED"/>
    <property type="match status" value="1"/>
</dbReference>
<evidence type="ECO:0000313" key="1">
    <source>
        <dbReference type="Proteomes" id="UP000265300"/>
    </source>
</evidence>
<gene>
    <name evidence="2" type="primary">LOC103080372</name>
</gene>